<evidence type="ECO:0000259" key="8">
    <source>
        <dbReference type="Pfam" id="PF10502"/>
    </source>
</evidence>
<feature type="transmembrane region" description="Helical" evidence="7">
    <location>
        <begin position="15"/>
        <end position="47"/>
    </location>
</feature>
<dbReference type="NCBIfam" id="TIGR02227">
    <property type="entry name" value="sigpep_I_bact"/>
    <property type="match status" value="1"/>
</dbReference>
<dbReference type="RefSeq" id="WP_133232480.1">
    <property type="nucleotide sequence ID" value="NZ_SOZE01000017.1"/>
</dbReference>
<keyword evidence="7" id="KW-0812">Transmembrane</keyword>
<dbReference type="Proteomes" id="UP000297540">
    <property type="component" value="Unassembled WGS sequence"/>
</dbReference>
<evidence type="ECO:0000313" key="9">
    <source>
        <dbReference type="EMBL" id="TFF36136.1"/>
    </source>
</evidence>
<dbReference type="Pfam" id="PF10502">
    <property type="entry name" value="Peptidase_S26"/>
    <property type="match status" value="2"/>
</dbReference>
<sequence length="382" mass="43349">MKKAGAWIGHHKKQLIIIGVTCSLFILVGVPWMAVIFIIAALVFFFIVSCSFIKKRHYLSFPMLLLFVIFLAVTTRVFIFEIYRIPSGSMENTLFPGDNVIVSKLNYGPKMPKTPLEIPWLNIFFYYNKGILAHSDSLWWPYRRLNGYSKVNAGDIVVFKKDIRDTDFLIKRCVAAAGDTLRVLNGRVLVNGKALPAIATTKLLYRVYFNDLDEFKRLADSLNIDYDFSENPHKSVSATISASKEDVGRLNGNNCIDSIWALINNQAAYPFHTSIPWTLDNIGPLIVPKKGMIIPINSTTVILYGNLIAKTENGSVLNKGGAFYLNGKPLVEYVFKESYYFMMGDNRNNSNDSRFWGFVKEENIEGRVAFSFSTNFRQLHIL</sequence>
<dbReference type="PANTHER" id="PTHR43390">
    <property type="entry name" value="SIGNAL PEPTIDASE I"/>
    <property type="match status" value="1"/>
</dbReference>
<comment type="catalytic activity">
    <reaction evidence="1 7">
        <text>Cleavage of hydrophobic, N-terminal signal or leader sequences from secreted and periplasmic proteins.</text>
        <dbReference type="EC" id="3.4.21.89"/>
    </reaction>
</comment>
<dbReference type="PANTHER" id="PTHR43390:SF1">
    <property type="entry name" value="CHLOROPLAST PROCESSING PEPTIDASE"/>
    <property type="match status" value="1"/>
</dbReference>
<dbReference type="EC" id="3.4.21.89" evidence="3 7"/>
<dbReference type="InterPro" id="IPR000223">
    <property type="entry name" value="Pept_S26A_signal_pept_1"/>
</dbReference>
<keyword evidence="10" id="KW-1185">Reference proteome</keyword>
<dbReference type="GO" id="GO:0004252">
    <property type="term" value="F:serine-type endopeptidase activity"/>
    <property type="evidence" value="ECO:0007669"/>
    <property type="project" value="InterPro"/>
</dbReference>
<comment type="caution">
    <text evidence="7">Lacks conserved residue(s) required for the propagation of feature annotation.</text>
</comment>
<dbReference type="OrthoDB" id="9802919at2"/>
<protein>
    <recommendedName>
        <fullName evidence="4 7">Signal peptidase I</fullName>
        <ecNumber evidence="3 7">3.4.21.89</ecNumber>
    </recommendedName>
</protein>
<evidence type="ECO:0000256" key="5">
    <source>
        <dbReference type="ARBA" id="ARBA00022801"/>
    </source>
</evidence>
<dbReference type="PROSITE" id="PS00761">
    <property type="entry name" value="SPASE_I_3"/>
    <property type="match status" value="1"/>
</dbReference>
<dbReference type="GO" id="GO:0006465">
    <property type="term" value="P:signal peptide processing"/>
    <property type="evidence" value="ECO:0007669"/>
    <property type="project" value="InterPro"/>
</dbReference>
<evidence type="ECO:0000313" key="10">
    <source>
        <dbReference type="Proteomes" id="UP000297540"/>
    </source>
</evidence>
<name>A0A4Y8SCR0_9SPHI</name>
<evidence type="ECO:0000256" key="7">
    <source>
        <dbReference type="RuleBase" id="RU362042"/>
    </source>
</evidence>
<reference evidence="9 10" key="1">
    <citation type="journal article" date="2017" name="Int. J. Syst. Evol. Microbiol.">
        <title>Mucilaginibacterpsychrotolerans sp. nov., isolated from peatlands.</title>
        <authorList>
            <person name="Deng Y."/>
            <person name="Shen L."/>
            <person name="Xu B."/>
            <person name="Liu Y."/>
            <person name="Gu Z."/>
            <person name="Liu H."/>
            <person name="Zhou Y."/>
        </authorList>
    </citation>
    <scope>NUCLEOTIDE SEQUENCE [LARGE SCALE GENOMIC DNA]</scope>
    <source>
        <strain evidence="9 10">NH7-4</strain>
    </source>
</reference>
<dbReference type="Gene3D" id="2.10.109.10">
    <property type="entry name" value="Umud Fragment, subunit A"/>
    <property type="match status" value="2"/>
</dbReference>
<keyword evidence="7" id="KW-0645">Protease</keyword>
<dbReference type="PRINTS" id="PR00727">
    <property type="entry name" value="LEADERPTASE"/>
</dbReference>
<dbReference type="SUPFAM" id="SSF51306">
    <property type="entry name" value="LexA/Signal peptidase"/>
    <property type="match status" value="1"/>
</dbReference>
<organism evidence="9 10">
    <name type="scientific">Mucilaginibacter psychrotolerans</name>
    <dbReference type="NCBI Taxonomy" id="1524096"/>
    <lineage>
        <taxon>Bacteria</taxon>
        <taxon>Pseudomonadati</taxon>
        <taxon>Bacteroidota</taxon>
        <taxon>Sphingobacteriia</taxon>
        <taxon>Sphingobacteriales</taxon>
        <taxon>Sphingobacteriaceae</taxon>
        <taxon>Mucilaginibacter</taxon>
    </lineage>
</organism>
<dbReference type="EMBL" id="SOZE01000017">
    <property type="protein sequence ID" value="TFF36136.1"/>
    <property type="molecule type" value="Genomic_DNA"/>
</dbReference>
<comment type="caution">
    <text evidence="9">The sequence shown here is derived from an EMBL/GenBank/DDBJ whole genome shotgun (WGS) entry which is preliminary data.</text>
</comment>
<proteinExistence type="inferred from homology"/>
<comment type="similarity">
    <text evidence="2 7">Belongs to the peptidase S26 family.</text>
</comment>
<keyword evidence="7" id="KW-1133">Transmembrane helix</keyword>
<feature type="domain" description="Peptidase S26" evidence="8">
    <location>
        <begin position="336"/>
        <end position="372"/>
    </location>
</feature>
<dbReference type="AlphaFoldDB" id="A0A4Y8SCR0"/>
<dbReference type="InterPro" id="IPR036286">
    <property type="entry name" value="LexA/Signal_pep-like_sf"/>
</dbReference>
<dbReference type="GO" id="GO:0009003">
    <property type="term" value="F:signal peptidase activity"/>
    <property type="evidence" value="ECO:0007669"/>
    <property type="project" value="UniProtKB-EC"/>
</dbReference>
<dbReference type="InterPro" id="IPR019758">
    <property type="entry name" value="Pept_S26A_signal_pept_1_CS"/>
</dbReference>
<evidence type="ECO:0000256" key="3">
    <source>
        <dbReference type="ARBA" id="ARBA00013208"/>
    </source>
</evidence>
<comment type="subcellular location">
    <subcellularLocation>
        <location evidence="7">Membrane</location>
        <topology evidence="7">Single-pass type II membrane protein</topology>
    </subcellularLocation>
</comment>
<evidence type="ECO:0000256" key="6">
    <source>
        <dbReference type="PIRSR" id="PIRSR600223-1"/>
    </source>
</evidence>
<dbReference type="CDD" id="cd06530">
    <property type="entry name" value="S26_SPase_I"/>
    <property type="match status" value="2"/>
</dbReference>
<accession>A0A4Y8SCR0</accession>
<evidence type="ECO:0000256" key="2">
    <source>
        <dbReference type="ARBA" id="ARBA00009370"/>
    </source>
</evidence>
<evidence type="ECO:0000256" key="4">
    <source>
        <dbReference type="ARBA" id="ARBA00019232"/>
    </source>
</evidence>
<evidence type="ECO:0000256" key="1">
    <source>
        <dbReference type="ARBA" id="ARBA00000677"/>
    </source>
</evidence>
<keyword evidence="7" id="KW-0472">Membrane</keyword>
<dbReference type="InterPro" id="IPR019533">
    <property type="entry name" value="Peptidase_S26"/>
</dbReference>
<feature type="active site" evidence="6">
    <location>
        <position position="89"/>
    </location>
</feature>
<feature type="transmembrane region" description="Helical" evidence="7">
    <location>
        <begin position="59"/>
        <end position="79"/>
    </location>
</feature>
<feature type="active site" evidence="6">
    <location>
        <position position="171"/>
    </location>
</feature>
<dbReference type="GO" id="GO:0016020">
    <property type="term" value="C:membrane"/>
    <property type="evidence" value="ECO:0007669"/>
    <property type="project" value="UniProtKB-SubCell"/>
</dbReference>
<keyword evidence="5 7" id="KW-0378">Hydrolase</keyword>
<gene>
    <name evidence="9" type="primary">lepB</name>
    <name evidence="9" type="ORF">E2R66_16455</name>
</gene>
<feature type="domain" description="Peptidase S26" evidence="8">
    <location>
        <begin position="64"/>
        <end position="198"/>
    </location>
</feature>